<sequence length="164" mass="19791">MINCQQNQRQNFSYVVCRYNKEQRSTSVKVERLKQINVLNEIKQDYYKGLQLGRMRENAMRIIHMKLEKNRLRKKSLETKTEVEEEHFPQVNQVSKPPLPYRSILVNKENTIQMPSILQKQMGVAKQIQTKVRRLSQRIRMKNSEPTIEFSPWENYENQEFDFI</sequence>
<evidence type="ECO:0000313" key="1">
    <source>
        <dbReference type="EMBL" id="CAD8197785.1"/>
    </source>
</evidence>
<reference evidence="1" key="1">
    <citation type="submission" date="2021-01" db="EMBL/GenBank/DDBJ databases">
        <authorList>
            <consortium name="Genoscope - CEA"/>
            <person name="William W."/>
        </authorList>
    </citation>
    <scope>NUCLEOTIDE SEQUENCE</scope>
</reference>
<accession>A0A8S1XA12</accession>
<protein>
    <submittedName>
        <fullName evidence="1">Uncharacterized protein</fullName>
    </submittedName>
</protein>
<dbReference type="EMBL" id="CAJJDP010000115">
    <property type="protein sequence ID" value="CAD8197785.1"/>
    <property type="molecule type" value="Genomic_DNA"/>
</dbReference>
<proteinExistence type="predicted"/>
<evidence type="ECO:0000313" key="2">
    <source>
        <dbReference type="Proteomes" id="UP000683925"/>
    </source>
</evidence>
<comment type="caution">
    <text evidence="1">The sequence shown here is derived from an EMBL/GenBank/DDBJ whole genome shotgun (WGS) entry which is preliminary data.</text>
</comment>
<organism evidence="1 2">
    <name type="scientific">Paramecium octaurelia</name>
    <dbReference type="NCBI Taxonomy" id="43137"/>
    <lineage>
        <taxon>Eukaryota</taxon>
        <taxon>Sar</taxon>
        <taxon>Alveolata</taxon>
        <taxon>Ciliophora</taxon>
        <taxon>Intramacronucleata</taxon>
        <taxon>Oligohymenophorea</taxon>
        <taxon>Peniculida</taxon>
        <taxon>Parameciidae</taxon>
        <taxon>Paramecium</taxon>
    </lineage>
</organism>
<dbReference type="OMA" id="PWENQEN"/>
<keyword evidence="2" id="KW-1185">Reference proteome</keyword>
<name>A0A8S1XA12_PAROT</name>
<gene>
    <name evidence="1" type="ORF">POCTA_138.1.T1150074</name>
</gene>
<dbReference type="OrthoDB" id="294633at2759"/>
<dbReference type="Proteomes" id="UP000683925">
    <property type="component" value="Unassembled WGS sequence"/>
</dbReference>
<dbReference type="AlphaFoldDB" id="A0A8S1XA12"/>